<reference evidence="1 2" key="1">
    <citation type="submission" date="2023-10" db="EMBL/GenBank/DDBJ databases">
        <title>Noviherbaspirillum sp. CPCC 100848 genome assembly.</title>
        <authorList>
            <person name="Li X.Y."/>
            <person name="Fang X.M."/>
        </authorList>
    </citation>
    <scope>NUCLEOTIDE SEQUENCE [LARGE SCALE GENOMIC DNA]</scope>
    <source>
        <strain evidence="1 2">CPCC 100848</strain>
    </source>
</reference>
<evidence type="ECO:0000313" key="2">
    <source>
        <dbReference type="Proteomes" id="UP001352263"/>
    </source>
</evidence>
<protein>
    <submittedName>
        <fullName evidence="1">Uncharacterized protein</fullName>
    </submittedName>
</protein>
<sequence length="82" mass="8806">MHGEESTARNAPRYLNYYLQDQDADAVLLINVPIVALVVKGADMNSQGFSRSCSYGKKLVDKANIAGILPSRCGTCDGLDEG</sequence>
<keyword evidence="2" id="KW-1185">Reference proteome</keyword>
<name>A0ABU6JF77_9BURK</name>
<accession>A0ABU6JF77</accession>
<dbReference type="Proteomes" id="UP001352263">
    <property type="component" value="Unassembled WGS sequence"/>
</dbReference>
<comment type="caution">
    <text evidence="1">The sequence shown here is derived from an EMBL/GenBank/DDBJ whole genome shotgun (WGS) entry which is preliminary data.</text>
</comment>
<dbReference type="RefSeq" id="WP_326508426.1">
    <property type="nucleotide sequence ID" value="NZ_JAWIIV010000021.1"/>
</dbReference>
<evidence type="ECO:0000313" key="1">
    <source>
        <dbReference type="EMBL" id="MEC4721739.1"/>
    </source>
</evidence>
<organism evidence="1 2">
    <name type="scientific">Noviherbaspirillum album</name>
    <dbReference type="NCBI Taxonomy" id="3080276"/>
    <lineage>
        <taxon>Bacteria</taxon>
        <taxon>Pseudomonadati</taxon>
        <taxon>Pseudomonadota</taxon>
        <taxon>Betaproteobacteria</taxon>
        <taxon>Burkholderiales</taxon>
        <taxon>Oxalobacteraceae</taxon>
        <taxon>Noviherbaspirillum</taxon>
    </lineage>
</organism>
<gene>
    <name evidence="1" type="ORF">RY831_21455</name>
</gene>
<dbReference type="EMBL" id="JAWIIV010000021">
    <property type="protein sequence ID" value="MEC4721739.1"/>
    <property type="molecule type" value="Genomic_DNA"/>
</dbReference>
<proteinExistence type="predicted"/>